<protein>
    <submittedName>
        <fullName evidence="1">Uncharacterized protein</fullName>
    </submittedName>
</protein>
<dbReference type="EMBL" id="BRXX01000409">
    <property type="protein sequence ID" value="GMI10084.1"/>
    <property type="molecule type" value="Genomic_DNA"/>
</dbReference>
<comment type="caution">
    <text evidence="1">The sequence shown here is derived from an EMBL/GenBank/DDBJ whole genome shotgun (WGS) entry which is preliminary data.</text>
</comment>
<dbReference type="Proteomes" id="UP001165160">
    <property type="component" value="Unassembled WGS sequence"/>
</dbReference>
<proteinExistence type="predicted"/>
<keyword evidence="2" id="KW-1185">Reference proteome</keyword>
<evidence type="ECO:0000313" key="2">
    <source>
        <dbReference type="Proteomes" id="UP001165160"/>
    </source>
</evidence>
<dbReference type="AlphaFoldDB" id="A0A9W7KSM3"/>
<organism evidence="1 2">
    <name type="scientific">Triparma verrucosa</name>
    <dbReference type="NCBI Taxonomy" id="1606542"/>
    <lineage>
        <taxon>Eukaryota</taxon>
        <taxon>Sar</taxon>
        <taxon>Stramenopiles</taxon>
        <taxon>Ochrophyta</taxon>
        <taxon>Bolidophyceae</taxon>
        <taxon>Parmales</taxon>
        <taxon>Triparmaceae</taxon>
        <taxon>Triparma</taxon>
    </lineage>
</organism>
<sequence>MDKKMPGALSAVQEAIDEFRQDDRIDAADREELSELMEEHWKEEVYSEGEQLLIDKGKATVKAITGSANLKALKSGNPLVTLKAAHLEGDKLITSIAESVVDGEMEEVAAFECLKMSRENSKNFHKEGRIKSVVKEVNSHSFYYLLRQDLKVPSFKHREWRSVVIWKKESEDNLC</sequence>
<reference evidence="2" key="1">
    <citation type="journal article" date="2023" name="Commun. Biol.">
        <title>Genome analysis of Parmales, the sister group of diatoms, reveals the evolutionary specialization of diatoms from phago-mixotrophs to photoautotrophs.</title>
        <authorList>
            <person name="Ban H."/>
            <person name="Sato S."/>
            <person name="Yoshikawa S."/>
            <person name="Yamada K."/>
            <person name="Nakamura Y."/>
            <person name="Ichinomiya M."/>
            <person name="Sato N."/>
            <person name="Blanc-Mathieu R."/>
            <person name="Endo H."/>
            <person name="Kuwata A."/>
            <person name="Ogata H."/>
        </authorList>
    </citation>
    <scope>NUCLEOTIDE SEQUENCE [LARGE SCALE GENOMIC DNA]</scope>
    <source>
        <strain evidence="2">NIES 3699</strain>
    </source>
</reference>
<gene>
    <name evidence="1" type="ORF">TrVE_jg4412</name>
</gene>
<accession>A0A9W7KSM3</accession>
<name>A0A9W7KSM3_9STRA</name>
<evidence type="ECO:0000313" key="1">
    <source>
        <dbReference type="EMBL" id="GMI10084.1"/>
    </source>
</evidence>